<dbReference type="PANTHER" id="PTHR35795">
    <property type="entry name" value="SLR1885 PROTEIN"/>
    <property type="match status" value="1"/>
</dbReference>
<dbReference type="GeneID" id="97985811"/>
<sequence>MNKEAKHSDAKRPKENQEIIALRKAMSKALEEKRYEHTLGVAYTAAALAMRYGQSVHKAQTAGLLHDCAKNLTNEKRVDICRKNNIPINAAEEKNPFLLHAKVGSYLAQKKYGISDREILDAITYHTTGRPDMTVMDKIIYIADYIEPGRSQAPGLPEVRRLAFTDLDDCLFRILGDTLDYLTASKMEIDEATRQTYDYYKSLREQNTER</sequence>
<keyword evidence="5" id="KW-0408">Iron</keyword>
<dbReference type="PANTHER" id="PTHR35795:SF1">
    <property type="entry name" value="BIS(5'-NUCLEOSYL)-TETRAPHOSPHATASE, SYMMETRICAL"/>
    <property type="match status" value="1"/>
</dbReference>
<dbReference type="EC" id="3.6.1.41" evidence="1"/>
<dbReference type="SMART" id="SM00471">
    <property type="entry name" value="HDc"/>
    <property type="match status" value="1"/>
</dbReference>
<evidence type="ECO:0000256" key="4">
    <source>
        <dbReference type="ARBA" id="ARBA00022801"/>
    </source>
</evidence>
<dbReference type="EMBL" id="QVLV01000002">
    <property type="protein sequence ID" value="RGE63998.1"/>
    <property type="molecule type" value="Genomic_DNA"/>
</dbReference>
<dbReference type="InterPro" id="IPR006675">
    <property type="entry name" value="HDIG_dom"/>
</dbReference>
<reference evidence="8 9" key="1">
    <citation type="submission" date="2018-08" db="EMBL/GenBank/DDBJ databases">
        <title>A genome reference for cultivated species of the human gut microbiota.</title>
        <authorList>
            <person name="Zou Y."/>
            <person name="Xue W."/>
            <person name="Luo G."/>
        </authorList>
    </citation>
    <scope>NUCLEOTIDE SEQUENCE [LARGE SCALE GENOMIC DNA]</scope>
    <source>
        <strain evidence="8 9">TF05-5AC</strain>
    </source>
</reference>
<evidence type="ECO:0000313" key="9">
    <source>
        <dbReference type="Proteomes" id="UP000260812"/>
    </source>
</evidence>
<dbReference type="SUPFAM" id="SSF109604">
    <property type="entry name" value="HD-domain/PDEase-like"/>
    <property type="match status" value="1"/>
</dbReference>
<dbReference type="RefSeq" id="WP_117543622.1">
    <property type="nucleotide sequence ID" value="NZ_JBKUNB010000003.1"/>
</dbReference>
<dbReference type="AlphaFoldDB" id="A0A3E3IA87"/>
<name>A0A3E3IA87_9FIRM</name>
<organism evidence="8 9">
    <name type="scientific">Eisenbergiella massiliensis</name>
    <dbReference type="NCBI Taxonomy" id="1720294"/>
    <lineage>
        <taxon>Bacteria</taxon>
        <taxon>Bacillati</taxon>
        <taxon>Bacillota</taxon>
        <taxon>Clostridia</taxon>
        <taxon>Lachnospirales</taxon>
        <taxon>Lachnospiraceae</taxon>
        <taxon>Eisenbergiella</taxon>
    </lineage>
</organism>
<dbReference type="InterPro" id="IPR006674">
    <property type="entry name" value="HD_domain"/>
</dbReference>
<comment type="catalytic activity">
    <reaction evidence="6">
        <text>P(1),P(4)-bis(5'-adenosyl) tetraphosphate + H2O = 2 ADP + 2 H(+)</text>
        <dbReference type="Rhea" id="RHEA:24252"/>
        <dbReference type="ChEBI" id="CHEBI:15377"/>
        <dbReference type="ChEBI" id="CHEBI:15378"/>
        <dbReference type="ChEBI" id="CHEBI:58141"/>
        <dbReference type="ChEBI" id="CHEBI:456216"/>
        <dbReference type="EC" id="3.6.1.41"/>
    </reaction>
</comment>
<evidence type="ECO:0000256" key="1">
    <source>
        <dbReference type="ARBA" id="ARBA00012506"/>
    </source>
</evidence>
<dbReference type="InterPro" id="IPR051094">
    <property type="entry name" value="Diverse_Catalytic_Enzymes"/>
</dbReference>
<dbReference type="Gene3D" id="1.10.3210.10">
    <property type="entry name" value="Hypothetical protein af1432"/>
    <property type="match status" value="1"/>
</dbReference>
<keyword evidence="2" id="KW-0479">Metal-binding</keyword>
<dbReference type="NCBIfam" id="TIGR00488">
    <property type="entry name" value="bis(5'-nucleosyl)-tetraphosphatase (symmetrical) YqeK"/>
    <property type="match status" value="1"/>
</dbReference>
<accession>A0A3E3IA87</accession>
<dbReference type="CDD" id="cd00077">
    <property type="entry name" value="HDc"/>
    <property type="match status" value="1"/>
</dbReference>
<keyword evidence="9" id="KW-1185">Reference proteome</keyword>
<dbReference type="NCBIfam" id="TIGR00277">
    <property type="entry name" value="HDIG"/>
    <property type="match status" value="1"/>
</dbReference>
<dbReference type="GO" id="GO:0000166">
    <property type="term" value="F:nucleotide binding"/>
    <property type="evidence" value="ECO:0007669"/>
    <property type="project" value="UniProtKB-KW"/>
</dbReference>
<feature type="domain" description="HD" evidence="7">
    <location>
        <begin position="34"/>
        <end position="149"/>
    </location>
</feature>
<evidence type="ECO:0000313" key="8">
    <source>
        <dbReference type="EMBL" id="RGE63998.1"/>
    </source>
</evidence>
<dbReference type="InterPro" id="IPR005249">
    <property type="entry name" value="YqeK"/>
</dbReference>
<evidence type="ECO:0000256" key="6">
    <source>
        <dbReference type="ARBA" id="ARBA00049417"/>
    </source>
</evidence>
<dbReference type="GO" id="GO:0008803">
    <property type="term" value="F:bis(5'-nucleosyl)-tetraphosphatase (symmetrical) activity"/>
    <property type="evidence" value="ECO:0007669"/>
    <property type="project" value="UniProtKB-EC"/>
</dbReference>
<evidence type="ECO:0000256" key="3">
    <source>
        <dbReference type="ARBA" id="ARBA00022741"/>
    </source>
</evidence>
<keyword evidence="4" id="KW-0378">Hydrolase</keyword>
<dbReference type="PROSITE" id="PS51831">
    <property type="entry name" value="HD"/>
    <property type="match status" value="1"/>
</dbReference>
<comment type="caution">
    <text evidence="8">The sequence shown here is derived from an EMBL/GenBank/DDBJ whole genome shotgun (WGS) entry which is preliminary data.</text>
</comment>
<dbReference type="GO" id="GO:0046872">
    <property type="term" value="F:metal ion binding"/>
    <property type="evidence" value="ECO:0007669"/>
    <property type="project" value="UniProtKB-KW"/>
</dbReference>
<evidence type="ECO:0000256" key="2">
    <source>
        <dbReference type="ARBA" id="ARBA00022723"/>
    </source>
</evidence>
<keyword evidence="3" id="KW-0547">Nucleotide-binding</keyword>
<proteinExistence type="predicted"/>
<protein>
    <recommendedName>
        <fullName evidence="1">bis(5'-nucleosyl)-tetraphosphatase (symmetrical)</fullName>
        <ecNumber evidence="1">3.6.1.41</ecNumber>
    </recommendedName>
</protein>
<evidence type="ECO:0000256" key="5">
    <source>
        <dbReference type="ARBA" id="ARBA00023004"/>
    </source>
</evidence>
<evidence type="ECO:0000259" key="7">
    <source>
        <dbReference type="PROSITE" id="PS51831"/>
    </source>
</evidence>
<dbReference type="Proteomes" id="UP000260812">
    <property type="component" value="Unassembled WGS sequence"/>
</dbReference>
<dbReference type="InterPro" id="IPR003607">
    <property type="entry name" value="HD/PDEase_dom"/>
</dbReference>
<gene>
    <name evidence="8" type="ORF">DXC51_02655</name>
</gene>
<dbReference type="Pfam" id="PF01966">
    <property type="entry name" value="HD"/>
    <property type="match status" value="1"/>
</dbReference>